<evidence type="ECO:0000313" key="2">
    <source>
        <dbReference type="Proteomes" id="UP000243406"/>
    </source>
</evidence>
<dbReference type="PANTHER" id="PTHR34547">
    <property type="entry name" value="YACP-LIKE NYN DOMAIN PROTEIN"/>
    <property type="match status" value="1"/>
</dbReference>
<dbReference type="EMBL" id="FUYN01000008">
    <property type="protein sequence ID" value="SKB69260.1"/>
    <property type="molecule type" value="Genomic_DNA"/>
</dbReference>
<dbReference type="Pfam" id="PF05991">
    <property type="entry name" value="NYN_YacP"/>
    <property type="match status" value="1"/>
</dbReference>
<dbReference type="Proteomes" id="UP000243406">
    <property type="component" value="Unassembled WGS sequence"/>
</dbReference>
<dbReference type="InterPro" id="IPR010298">
    <property type="entry name" value="YacP-like"/>
</dbReference>
<dbReference type="CDD" id="cd10912">
    <property type="entry name" value="PIN_YacP-like"/>
    <property type="match status" value="1"/>
</dbReference>
<reference evidence="2" key="1">
    <citation type="submission" date="2017-02" db="EMBL/GenBank/DDBJ databases">
        <authorList>
            <person name="Varghese N."/>
            <person name="Submissions S."/>
        </authorList>
    </citation>
    <scope>NUCLEOTIDE SEQUENCE [LARGE SCALE GENOMIC DNA]</scope>
    <source>
        <strain evidence="2">ATCC 35199</strain>
    </source>
</reference>
<dbReference type="RefSeq" id="WP_079590531.1">
    <property type="nucleotide sequence ID" value="NZ_DAMBHZ010000017.1"/>
</dbReference>
<dbReference type="PANTHER" id="PTHR34547:SF1">
    <property type="entry name" value="YACP-LIKE NYN DOMAIN PROTEIN"/>
    <property type="match status" value="1"/>
</dbReference>
<proteinExistence type="predicted"/>
<organism evidence="1 2">
    <name type="scientific">Acetoanaerobium noterae</name>
    <dbReference type="NCBI Taxonomy" id="745369"/>
    <lineage>
        <taxon>Bacteria</taxon>
        <taxon>Bacillati</taxon>
        <taxon>Bacillota</taxon>
        <taxon>Clostridia</taxon>
        <taxon>Peptostreptococcales</taxon>
        <taxon>Filifactoraceae</taxon>
        <taxon>Acetoanaerobium</taxon>
    </lineage>
</organism>
<accession>A0A1T5DCL8</accession>
<evidence type="ECO:0000313" key="1">
    <source>
        <dbReference type="EMBL" id="SKB69260.1"/>
    </source>
</evidence>
<name>A0A1T5DCL8_9FIRM</name>
<dbReference type="OrthoDB" id="9792160at2"/>
<dbReference type="AlphaFoldDB" id="A0A1T5DCL8"/>
<sequence length="179" mass="20473">MKKKFTDYLIVDGYNVINAWSDLNEMAKVDLEGAREKLNFILGEYAAFSGIYTIVVYDAYRVKAHTKREEEIGNLKIVYTKEKQTADSYIEKLITEFGPKKHLSIRVASDDMAEQQMVLGKGGSRITTRELNIEVQRSNTKIKTTTKTKKTEKNTLEDVVDTDVLRKLEEIRKGISKGK</sequence>
<gene>
    <name evidence="1" type="ORF">SAMN02745120_2713</name>
</gene>
<protein>
    <submittedName>
        <fullName evidence="1">Uncharacterized protein</fullName>
    </submittedName>
</protein>
<keyword evidence="2" id="KW-1185">Reference proteome</keyword>